<feature type="compositionally biased region" description="Low complexity" evidence="4">
    <location>
        <begin position="1"/>
        <end position="12"/>
    </location>
</feature>
<dbReference type="PROSITE" id="PS00139">
    <property type="entry name" value="THIOL_PROTEASE_CYS"/>
    <property type="match status" value="1"/>
</dbReference>
<feature type="compositionally biased region" description="Low complexity" evidence="4">
    <location>
        <begin position="1043"/>
        <end position="1055"/>
    </location>
</feature>
<dbReference type="SMART" id="SM00645">
    <property type="entry name" value="Pept_C1"/>
    <property type="match status" value="1"/>
</dbReference>
<sequence length="1107" mass="115854">MSITISTTTNNNGCVDRGGHEDASSDSDYERRDNAPERDRRRDDRRGTARRRRRAPAVASLLPAYTPPPRIPRAVRVSTMVVGRSATATLSNVVQGGAFYAPPPLPLPFGSGDVSDPSWGPPAVSPAPSWPTQAPLGTGSPMYGAPAMMSSSMQPPPSPWPMMASPSPIMDQMRAALGAWPPVGMEVPPSTQPPSSISVASYGGSWQPQSFSPYPAQSTATPAQSPMQLSVQSPMQPPVQPTMTQPPPASSPPAALGASPTFVVGQARPSLTLLRSSPSVNAQYRQLLAVNSGRLIDEVKPPPNFDGRKQWNGLLSPVLDQGQCGGCWAFSSAGVLGDRFAIHTKGAFGLALSPEHLILCGFSKPLAVGNVSEADRATVQAEIATLQADLAQAQQLNATFQGQVACYGNTLPLVSEYLYRYGTRSLRCDPYTLGNIQPGQPLPSCRSLLPTIPPYERCKTEDRIDRIYRAIGRYFVSSDEGAGTNLTGQGLQMQIEAIKAEIYKFGPIMAGYEVFRDFMQPGPTNPSWATGIYRYDGVSPKDGGHAITIVGWGTDPDSGETFWIIRNSWGVAWGEAGYFRMYAGQCGVEHNTMAVIPDLPGLTVPAEYVERFIVDEDSVTVRALVDVDPSGLPASYVRSLTPAQRATEAQPIVHPSALPEYGSFMAGRIENPHAIPGAENPIPVGATRFVTPPALGTALAEAAADPMGGGGGMVVPLSHHTTAPSVPVTMVQPASSSSAAPSSLGAAGPTTSSWAPQTPMQSGPTYPYPPAQAQAQTTAAGAPTGYNGTPVPMPWPDPYDAWGSPAMAYFGAEQQQQQQTMTTVATTTTVDYGAPHHNQHGGRPQGGCGCGPCGPSAPQGPTPAPACGPCSGGAGPFPMINALMLAEACAGHGKPTARPCPLDAVTTPTAPAHGVDYRVDIDGHQGAGTGCAPETGHHQAAEGVPCACATCQPVARPRARGRKDKGLATAAAYILVPVPEPRPPKSARHARPVGSSVATKGRHQAPTDTEGHSSSRSTTASRSTASGSSSGSSSEDDSVSYNPSAFSLAPSSPSSIRLDAMSGDQSSGSRHSASDSGSDSDSATKDARARRKSRRHRRARRVSARRR</sequence>
<feature type="domain" description="Peptidase C1A papain C-terminal" evidence="5">
    <location>
        <begin position="301"/>
        <end position="596"/>
    </location>
</feature>
<feature type="compositionally biased region" description="Low complexity" evidence="4">
    <location>
        <begin position="224"/>
        <end position="234"/>
    </location>
</feature>
<dbReference type="InterPro" id="IPR025661">
    <property type="entry name" value="Pept_asp_AS"/>
</dbReference>
<evidence type="ECO:0000256" key="2">
    <source>
        <dbReference type="ARBA" id="ARBA00023157"/>
    </source>
</evidence>
<feature type="region of interest" description="Disordered" evidence="4">
    <location>
        <begin position="978"/>
        <end position="1107"/>
    </location>
</feature>
<dbReference type="Proteomes" id="UP000202511">
    <property type="component" value="Segment"/>
</dbReference>
<evidence type="ECO:0000256" key="4">
    <source>
        <dbReference type="SAM" id="MobiDB-lite"/>
    </source>
</evidence>
<feature type="region of interest" description="Disordered" evidence="4">
    <location>
        <begin position="731"/>
        <end position="798"/>
    </location>
</feature>
<feature type="compositionally biased region" description="Low complexity" evidence="4">
    <location>
        <begin position="1062"/>
        <end position="1081"/>
    </location>
</feature>
<feature type="compositionally biased region" description="Polar residues" evidence="4">
    <location>
        <begin position="750"/>
        <end position="762"/>
    </location>
</feature>
<dbReference type="GO" id="GO:0008234">
    <property type="term" value="F:cysteine-type peptidase activity"/>
    <property type="evidence" value="ECO:0007669"/>
    <property type="project" value="InterPro"/>
</dbReference>
<dbReference type="RefSeq" id="YP_009119477.1">
    <property type="nucleotide sequence ID" value="NC_026440.1"/>
</dbReference>
<dbReference type="InterPro" id="IPR013128">
    <property type="entry name" value="Peptidase_C1A"/>
</dbReference>
<proteinExistence type="inferred from homology"/>
<feature type="region of interest" description="Disordered" evidence="4">
    <location>
        <begin position="208"/>
        <end position="258"/>
    </location>
</feature>
<organism evidence="6 7">
    <name type="scientific">Pandoravirus inopinatum</name>
    <dbReference type="NCBI Taxonomy" id="1605721"/>
    <lineage>
        <taxon>Viruses</taxon>
        <taxon>Pandoravirus</taxon>
    </lineage>
</organism>
<protein>
    <submittedName>
        <fullName evidence="6">Cathepsin C1-like peptidase</fullName>
    </submittedName>
</protein>
<dbReference type="Pfam" id="PF00112">
    <property type="entry name" value="Peptidase_C1"/>
    <property type="match status" value="1"/>
</dbReference>
<feature type="compositionally biased region" description="Low complexity" evidence="4">
    <location>
        <begin position="1014"/>
        <end position="1033"/>
    </location>
</feature>
<dbReference type="PROSITE" id="PS00639">
    <property type="entry name" value="THIOL_PROTEASE_HIS"/>
    <property type="match status" value="1"/>
</dbReference>
<dbReference type="PROSITE" id="PS00640">
    <property type="entry name" value="THIOL_PROTEASE_ASN"/>
    <property type="match status" value="1"/>
</dbReference>
<dbReference type="PANTHER" id="PTHR12411">
    <property type="entry name" value="CYSTEINE PROTEASE FAMILY C1-RELATED"/>
    <property type="match status" value="1"/>
</dbReference>
<feature type="region of interest" description="Disordered" evidence="4">
    <location>
        <begin position="1"/>
        <end position="57"/>
    </location>
</feature>
<feature type="compositionally biased region" description="Polar residues" evidence="4">
    <location>
        <begin position="208"/>
        <end position="223"/>
    </location>
</feature>
<evidence type="ECO:0000256" key="3">
    <source>
        <dbReference type="SAM" id="Coils"/>
    </source>
</evidence>
<evidence type="ECO:0000313" key="7">
    <source>
        <dbReference type="Proteomes" id="UP000202511"/>
    </source>
</evidence>
<reference evidence="6 7" key="1">
    <citation type="journal article" date="2015" name="Parasitol. Res.">
        <title>Viruses in close associations with free-living amoebae.</title>
        <authorList>
            <person name="Scheid P."/>
        </authorList>
    </citation>
    <scope>NUCLEOTIDE SEQUENCE [LARGE SCALE GENOMIC DNA]</scope>
    <source>
        <strain evidence="6">KlaHel</strain>
    </source>
</reference>
<feature type="compositionally biased region" description="Basic residues" evidence="4">
    <location>
        <begin position="1088"/>
        <end position="1107"/>
    </location>
</feature>
<dbReference type="SUPFAM" id="SSF54001">
    <property type="entry name" value="Cysteine proteinases"/>
    <property type="match status" value="1"/>
</dbReference>
<dbReference type="InterPro" id="IPR038765">
    <property type="entry name" value="Papain-like_cys_pep_sf"/>
</dbReference>
<keyword evidence="2" id="KW-1015">Disulfide bond</keyword>
<evidence type="ECO:0000256" key="1">
    <source>
        <dbReference type="ARBA" id="ARBA00008455"/>
    </source>
</evidence>
<dbReference type="OrthoDB" id="4752at10239"/>
<dbReference type="KEGG" id="vg:23462159"/>
<dbReference type="InterPro" id="IPR000668">
    <property type="entry name" value="Peptidase_C1A_C"/>
</dbReference>
<comment type="similarity">
    <text evidence="1">Belongs to the peptidase C1 family.</text>
</comment>
<feature type="compositionally biased region" description="Low complexity" evidence="4">
    <location>
        <begin position="733"/>
        <end position="749"/>
    </location>
</feature>
<dbReference type="InterPro" id="IPR000169">
    <property type="entry name" value="Pept_cys_AS"/>
</dbReference>
<dbReference type="PRINTS" id="PR00705">
    <property type="entry name" value="PAPAIN"/>
</dbReference>
<feature type="compositionally biased region" description="Basic and acidic residues" evidence="4">
    <location>
        <begin position="17"/>
        <end position="47"/>
    </location>
</feature>
<keyword evidence="3" id="KW-0175">Coiled coil</keyword>
<accession>A0A0B5JCB8</accession>
<evidence type="ECO:0000313" key="6">
    <source>
        <dbReference type="EMBL" id="AJF97242.1"/>
    </source>
</evidence>
<dbReference type="GeneID" id="23462159"/>
<feature type="compositionally biased region" description="Pro residues" evidence="4">
    <location>
        <begin position="235"/>
        <end position="251"/>
    </location>
</feature>
<feature type="coiled-coil region" evidence="3">
    <location>
        <begin position="376"/>
        <end position="403"/>
    </location>
</feature>
<dbReference type="EMBL" id="KP136319">
    <property type="protein sequence ID" value="AJF97242.1"/>
    <property type="molecule type" value="Genomic_DNA"/>
</dbReference>
<dbReference type="GO" id="GO:0006508">
    <property type="term" value="P:proteolysis"/>
    <property type="evidence" value="ECO:0007669"/>
    <property type="project" value="InterPro"/>
</dbReference>
<name>A0A0B5JCB8_9VIRU</name>
<dbReference type="InterPro" id="IPR025660">
    <property type="entry name" value="Pept_his_AS"/>
</dbReference>
<dbReference type="Gene3D" id="3.90.70.10">
    <property type="entry name" value="Cysteine proteinases"/>
    <property type="match status" value="1"/>
</dbReference>
<evidence type="ECO:0000259" key="5">
    <source>
        <dbReference type="SMART" id="SM00645"/>
    </source>
</evidence>
<feature type="compositionally biased region" description="Low complexity" evidence="4">
    <location>
        <begin position="771"/>
        <end position="786"/>
    </location>
</feature>